<dbReference type="Pfam" id="PF01625">
    <property type="entry name" value="PMSR"/>
    <property type="match status" value="1"/>
</dbReference>
<dbReference type="GO" id="GO:0008113">
    <property type="term" value="F:peptide-methionine (S)-S-oxide reductase activity"/>
    <property type="evidence" value="ECO:0007669"/>
    <property type="project" value="UniProtKB-EC"/>
</dbReference>
<proteinExistence type="inferred from homology"/>
<accession>A0A8J2SE33</accession>
<comment type="caution">
    <text evidence="7">The sequence shown here is derived from an EMBL/GenBank/DDBJ whole genome shotgun (WGS) entry which is preliminary data.</text>
</comment>
<dbReference type="OrthoDB" id="77405at2759"/>
<dbReference type="InterPro" id="IPR001638">
    <property type="entry name" value="Solute-binding_3/MltF_N"/>
</dbReference>
<evidence type="ECO:0000256" key="2">
    <source>
        <dbReference type="ARBA" id="ARBA00012502"/>
    </source>
</evidence>
<dbReference type="Gene3D" id="3.40.190.10">
    <property type="entry name" value="Periplasmic binding protein-like II"/>
    <property type="match status" value="2"/>
</dbReference>
<evidence type="ECO:0000259" key="6">
    <source>
        <dbReference type="Pfam" id="PF01625"/>
    </source>
</evidence>
<dbReference type="EMBL" id="CAKKNE010000002">
    <property type="protein sequence ID" value="CAH0368193.1"/>
    <property type="molecule type" value="Genomic_DNA"/>
</dbReference>
<evidence type="ECO:0000259" key="5">
    <source>
        <dbReference type="Pfam" id="PF00497"/>
    </source>
</evidence>
<feature type="domain" description="Peptide methionine sulphoxide reductase MsrA" evidence="6">
    <location>
        <begin position="239"/>
        <end position="348"/>
    </location>
</feature>
<evidence type="ECO:0000313" key="8">
    <source>
        <dbReference type="Proteomes" id="UP000789595"/>
    </source>
</evidence>
<dbReference type="AlphaFoldDB" id="A0A8J2SE33"/>
<name>A0A8J2SE33_9STRA</name>
<organism evidence="7 8">
    <name type="scientific">Pelagomonas calceolata</name>
    <dbReference type="NCBI Taxonomy" id="35677"/>
    <lineage>
        <taxon>Eukaryota</taxon>
        <taxon>Sar</taxon>
        <taxon>Stramenopiles</taxon>
        <taxon>Ochrophyta</taxon>
        <taxon>Pelagophyceae</taxon>
        <taxon>Pelagomonadales</taxon>
        <taxon>Pelagomonadaceae</taxon>
        <taxon>Pelagomonas</taxon>
    </lineage>
</organism>
<evidence type="ECO:0000256" key="4">
    <source>
        <dbReference type="ARBA" id="ARBA00030643"/>
    </source>
</evidence>
<keyword evidence="8" id="KW-1185">Reference proteome</keyword>
<feature type="domain" description="Solute-binding protein family 3/N-terminal" evidence="5">
    <location>
        <begin position="30"/>
        <end position="127"/>
    </location>
</feature>
<dbReference type="InterPro" id="IPR036509">
    <property type="entry name" value="Met_Sox_Rdtase_MsrA_sf"/>
</dbReference>
<keyword evidence="3" id="KW-0560">Oxidoreductase</keyword>
<dbReference type="Gene3D" id="3.30.1060.10">
    <property type="entry name" value="Peptide methionine sulphoxide reductase MsrA"/>
    <property type="match status" value="1"/>
</dbReference>
<dbReference type="PANTHER" id="PTHR43774">
    <property type="entry name" value="PEPTIDE METHIONINE SULFOXIDE REDUCTASE"/>
    <property type="match status" value="1"/>
</dbReference>
<protein>
    <recommendedName>
        <fullName evidence="2">peptide-methionine (S)-S-oxide reductase</fullName>
        <ecNumber evidence="2">1.8.4.11</ecNumber>
    </recommendedName>
    <alternativeName>
        <fullName evidence="4">Peptide-methionine (S)-S-oxide reductase</fullName>
    </alternativeName>
</protein>
<gene>
    <name evidence="7" type="ORF">PECAL_2P12480</name>
</gene>
<dbReference type="SUPFAM" id="SSF53850">
    <property type="entry name" value="Periplasmic binding protein-like II"/>
    <property type="match status" value="1"/>
</dbReference>
<sequence>MTLAAARAALAPRGVLRAAINLSNFLLVSDQTGATPRGISPSLCGALAQRLEVPLELVPYANPGLLADAATSDEWDVGLIGAEPARAATIAFTRPYAHLEATFLVRDGCPARRCDDVDAEGYSIAVSRRAAYALKLEASLASATLKQTAEPGLPASADLYFAESCDALAGLRPWLLGLLKNDERFVGSRVLDGRFHVVEQAVGTPRGRGDAALPFLEAFVAEATGGGLVAELIREHGVEGKTDSPTYSKVCSGKTGHSEAVKVVFDPSTISYAELVDKFFSLHPYQYESKPQYMSALFYLNEAQREVAQAKINKLKAGGATVATKLLPATMWHDAEEYHQNYHAKNSKMW</sequence>
<dbReference type="Pfam" id="PF00497">
    <property type="entry name" value="SBP_bac_3"/>
    <property type="match status" value="1"/>
</dbReference>
<dbReference type="SUPFAM" id="SSF55068">
    <property type="entry name" value="Peptide methionine sulfoxide reductase"/>
    <property type="match status" value="1"/>
</dbReference>
<evidence type="ECO:0000256" key="3">
    <source>
        <dbReference type="ARBA" id="ARBA00023002"/>
    </source>
</evidence>
<evidence type="ECO:0000313" key="7">
    <source>
        <dbReference type="EMBL" id="CAH0368193.1"/>
    </source>
</evidence>
<evidence type="ECO:0000256" key="1">
    <source>
        <dbReference type="ARBA" id="ARBA00005591"/>
    </source>
</evidence>
<dbReference type="PANTHER" id="PTHR43774:SF1">
    <property type="entry name" value="PEPTIDE METHIONINE SULFOXIDE REDUCTASE MSRA 2"/>
    <property type="match status" value="1"/>
</dbReference>
<dbReference type="EC" id="1.8.4.11" evidence="2"/>
<dbReference type="Proteomes" id="UP000789595">
    <property type="component" value="Unassembled WGS sequence"/>
</dbReference>
<dbReference type="InterPro" id="IPR002569">
    <property type="entry name" value="Met_Sox_Rdtase_MsrA_dom"/>
</dbReference>
<comment type="similarity">
    <text evidence="1">Belongs to the MsrA Met sulfoxide reductase family.</text>
</comment>
<reference evidence="7" key="1">
    <citation type="submission" date="2021-11" db="EMBL/GenBank/DDBJ databases">
        <authorList>
            <consortium name="Genoscope - CEA"/>
            <person name="William W."/>
        </authorList>
    </citation>
    <scope>NUCLEOTIDE SEQUENCE</scope>
</reference>